<sequence length="279" mass="29778">MAVVAARGSEENVDLGPTRYAPDSAWESNGYEGYQIGMFLRFAEAHHVEQTGESLLEDVPVIALDPEVYPAALPLPVLVEEGEEVAARELVQRVSELLDQISVPEIARISLGELARSVNSGVTNTMSYLAGWEAATGCEPDYVLAGYSQGAVVMTAQERKLAEDDRLAGVVYLGNPLLKANDPSLVGGAAPGGGLLQRVPAEWEDAVAEAPRVNYCLPADVVCNLSVTGAVDAAKETYLSGELEDLGAHTHYFTGKAPREYDERAAESFASWILAAQGR</sequence>
<dbReference type="Gene3D" id="3.40.50.1820">
    <property type="entry name" value="alpha/beta hydrolase"/>
    <property type="match status" value="1"/>
</dbReference>
<dbReference type="PANTHER" id="PTHR33630:SF9">
    <property type="entry name" value="CUTINASE 4"/>
    <property type="match status" value="1"/>
</dbReference>
<dbReference type="HOGENOM" id="CLU_066179_0_0_11"/>
<gene>
    <name evidence="5" type="ORF">B841_10010</name>
</gene>
<dbReference type="AlphaFoldDB" id="S5SW82"/>
<keyword evidence="4" id="KW-1015">Disulfide bond</keyword>
<evidence type="ECO:0000256" key="3">
    <source>
        <dbReference type="ARBA" id="ARBA00022801"/>
    </source>
</evidence>
<accession>S5SW82</accession>
<dbReference type="EMBL" id="CP003924">
    <property type="protein sequence ID" value="AGS35474.1"/>
    <property type="molecule type" value="Genomic_DNA"/>
</dbReference>
<evidence type="ECO:0000256" key="2">
    <source>
        <dbReference type="ARBA" id="ARBA00022487"/>
    </source>
</evidence>
<proteinExistence type="inferred from homology"/>
<dbReference type="Proteomes" id="UP000015388">
    <property type="component" value="Chromosome"/>
</dbReference>
<evidence type="ECO:0000256" key="4">
    <source>
        <dbReference type="ARBA" id="ARBA00023157"/>
    </source>
</evidence>
<dbReference type="GO" id="GO:0052689">
    <property type="term" value="F:carboxylic ester hydrolase activity"/>
    <property type="evidence" value="ECO:0007669"/>
    <property type="project" value="UniProtKB-KW"/>
</dbReference>
<dbReference type="SUPFAM" id="SSF53474">
    <property type="entry name" value="alpha/beta-Hydrolases"/>
    <property type="match status" value="1"/>
</dbReference>
<dbReference type="STRING" id="1224163.B841_10010"/>
<dbReference type="eggNOG" id="ENOG5031ZV4">
    <property type="taxonomic scope" value="Bacteria"/>
</dbReference>
<dbReference type="SMART" id="SM01110">
    <property type="entry name" value="Cutinase"/>
    <property type="match status" value="1"/>
</dbReference>
<reference evidence="5 6" key="1">
    <citation type="submission" date="2012-11" db="EMBL/GenBank/DDBJ databases">
        <title>The complete genome sequence of Corynebacterium maris Coryn-1 (=DSM 45190).</title>
        <authorList>
            <person name="Schaffert L."/>
            <person name="Albersmeier A."/>
            <person name="Kalinowski J."/>
            <person name="Ruckert C."/>
        </authorList>
    </citation>
    <scope>NUCLEOTIDE SEQUENCE [LARGE SCALE GENOMIC DNA]</scope>
    <source>
        <strain evidence="6">Coryn-1</strain>
    </source>
</reference>
<comment type="similarity">
    <text evidence="1">Belongs to the cutinase family.</text>
</comment>
<keyword evidence="6" id="KW-1185">Reference proteome</keyword>
<dbReference type="InterPro" id="IPR029058">
    <property type="entry name" value="AB_hydrolase_fold"/>
</dbReference>
<name>S5SW82_9CORY</name>
<dbReference type="PATRIC" id="fig|1224163.3.peg.2019"/>
<keyword evidence="3" id="KW-0378">Hydrolase</keyword>
<dbReference type="Pfam" id="PF01083">
    <property type="entry name" value="Cutinase"/>
    <property type="match status" value="1"/>
</dbReference>
<keyword evidence="2" id="KW-0719">Serine esterase</keyword>
<dbReference type="InterPro" id="IPR000675">
    <property type="entry name" value="Cutinase/axe"/>
</dbReference>
<evidence type="ECO:0000313" key="5">
    <source>
        <dbReference type="EMBL" id="AGS35474.1"/>
    </source>
</evidence>
<organism evidence="5 6">
    <name type="scientific">Corynebacterium maris DSM 45190</name>
    <dbReference type="NCBI Taxonomy" id="1224163"/>
    <lineage>
        <taxon>Bacteria</taxon>
        <taxon>Bacillati</taxon>
        <taxon>Actinomycetota</taxon>
        <taxon>Actinomycetes</taxon>
        <taxon>Mycobacteriales</taxon>
        <taxon>Corynebacteriaceae</taxon>
        <taxon>Corynebacterium</taxon>
    </lineage>
</organism>
<evidence type="ECO:0000313" key="6">
    <source>
        <dbReference type="Proteomes" id="UP000015388"/>
    </source>
</evidence>
<dbReference type="PANTHER" id="PTHR33630">
    <property type="entry name" value="CUTINASE RV1984C-RELATED-RELATED"/>
    <property type="match status" value="1"/>
</dbReference>
<protein>
    <submittedName>
        <fullName evidence="5">Uncharacterized protein</fullName>
    </submittedName>
</protein>
<evidence type="ECO:0000256" key="1">
    <source>
        <dbReference type="ARBA" id="ARBA00007534"/>
    </source>
</evidence>
<dbReference type="KEGG" id="cmd:B841_10010"/>